<evidence type="ECO:0000256" key="1">
    <source>
        <dbReference type="SAM" id="Phobius"/>
    </source>
</evidence>
<keyword evidence="1" id="KW-0812">Transmembrane</keyword>
<feature type="domain" description="Sulfatase-modifying factor enzyme-like" evidence="2">
    <location>
        <begin position="56"/>
        <end position="361"/>
    </location>
</feature>
<dbReference type="Proteomes" id="UP000001227">
    <property type="component" value="Chromosome"/>
</dbReference>
<dbReference type="PANTHER" id="PTHR23150:SF19">
    <property type="entry name" value="FORMYLGLYCINE-GENERATING ENZYME"/>
    <property type="match status" value="1"/>
</dbReference>
<feature type="transmembrane region" description="Helical" evidence="1">
    <location>
        <begin position="54"/>
        <end position="71"/>
    </location>
</feature>
<dbReference type="STRING" id="452471.Aasi_1513"/>
<proteinExistence type="predicted"/>
<dbReference type="InterPro" id="IPR051043">
    <property type="entry name" value="Sulfatase_Mod_Factor_Kinase"/>
</dbReference>
<protein>
    <recommendedName>
        <fullName evidence="2">Sulfatase-modifying factor enzyme-like domain-containing protein</fullName>
    </recommendedName>
</protein>
<dbReference type="KEGG" id="aas:Aasi_1513"/>
<gene>
    <name evidence="3" type="ordered locus">Aasi_1513</name>
</gene>
<dbReference type="EMBL" id="CP001102">
    <property type="protein sequence ID" value="ACP20875.1"/>
    <property type="molecule type" value="Genomic_DNA"/>
</dbReference>
<dbReference type="PANTHER" id="PTHR23150">
    <property type="entry name" value="SULFATASE MODIFYING FACTOR 1, 2"/>
    <property type="match status" value="1"/>
</dbReference>
<evidence type="ECO:0000313" key="3">
    <source>
        <dbReference type="EMBL" id="ACP20875.1"/>
    </source>
</evidence>
<dbReference type="Gene3D" id="3.90.1580.10">
    <property type="entry name" value="paralog of FGE (formylglycine-generating enzyme)"/>
    <property type="match status" value="1"/>
</dbReference>
<sequence>MKSSKKILDLPCYYFFILFLLIMPLVQGCSLFGAGRDDNGEFKSATRGSWVMQAPTGMVLIPTGAFMMGGVEEDIFKRANPNRRVSVSSFFMDETEVTNNEYRYFLTKVKERFDYFKNNPSIGENTGTTIDDGQTTDPLDQKLTDEFIKDVLTPNMDVWRTDFTNHMADRILEGYFELRGYDNYPVVGVSWEAASYFAAWRTKYFNENKEKKGLEKYPSFSLPSAAQWEYAARGGKELAKYPWGGPYIRDAEGNLRANFKSGQGNYSECGYTYTSPVTAFSPNDYGLYDMAGNVAEWTLDAYNPAAVALTWDSDPLYLDDEQPMKIIKGGSWKDISRFLQTGAYDYEHKDTARSYIGFRCVIPYIGGAQ</sequence>
<dbReference type="InterPro" id="IPR005532">
    <property type="entry name" value="SUMF_dom"/>
</dbReference>
<keyword evidence="4" id="KW-1185">Reference proteome</keyword>
<accession>C3L4F7</accession>
<dbReference type="eggNOG" id="COG1262">
    <property type="taxonomic scope" value="Bacteria"/>
</dbReference>
<evidence type="ECO:0000313" key="4">
    <source>
        <dbReference type="Proteomes" id="UP000001227"/>
    </source>
</evidence>
<dbReference type="PROSITE" id="PS51257">
    <property type="entry name" value="PROKAR_LIPOPROTEIN"/>
    <property type="match status" value="1"/>
</dbReference>
<dbReference type="HOGENOM" id="CLU_012431_10_1_10"/>
<dbReference type="OrthoDB" id="9768004at2"/>
<dbReference type="InterPro" id="IPR016187">
    <property type="entry name" value="CTDL_fold"/>
</dbReference>
<dbReference type="AlphaFoldDB" id="C3L4F7"/>
<organism evidence="3 4">
    <name type="scientific">Amoebophilus asiaticus (strain 5a2)</name>
    <dbReference type="NCBI Taxonomy" id="452471"/>
    <lineage>
        <taxon>Bacteria</taxon>
        <taxon>Pseudomonadati</taxon>
        <taxon>Bacteroidota</taxon>
        <taxon>Cytophagia</taxon>
        <taxon>Cytophagales</taxon>
        <taxon>Amoebophilaceae</taxon>
        <taxon>Candidatus Amoebophilus</taxon>
    </lineage>
</organism>
<dbReference type="GO" id="GO:0120147">
    <property type="term" value="F:formylglycine-generating oxidase activity"/>
    <property type="evidence" value="ECO:0007669"/>
    <property type="project" value="TreeGrafter"/>
</dbReference>
<keyword evidence="1" id="KW-0472">Membrane</keyword>
<name>C3L4F7_AMOA5</name>
<dbReference type="SUPFAM" id="SSF56436">
    <property type="entry name" value="C-type lectin-like"/>
    <property type="match status" value="1"/>
</dbReference>
<feature type="transmembrane region" description="Helical" evidence="1">
    <location>
        <begin position="12"/>
        <end position="34"/>
    </location>
</feature>
<dbReference type="Pfam" id="PF03781">
    <property type="entry name" value="FGE-sulfatase"/>
    <property type="match status" value="1"/>
</dbReference>
<keyword evidence="1" id="KW-1133">Transmembrane helix</keyword>
<evidence type="ECO:0000259" key="2">
    <source>
        <dbReference type="Pfam" id="PF03781"/>
    </source>
</evidence>
<reference evidence="3 4" key="1">
    <citation type="journal article" date="2010" name="J. Bacteriol.">
        <title>The genome of the amoeba symbiont 'Candidatus Amoebophilus asiaticus' reveals common mechanisms for host cell interaction among amoeba-associated bacteria.</title>
        <authorList>
            <person name="Schmitz-Esser S."/>
            <person name="Tischler P."/>
            <person name="Arnold R."/>
            <person name="Montanaro J."/>
            <person name="Wagner M."/>
            <person name="Rattei T."/>
            <person name="Horn M."/>
        </authorList>
    </citation>
    <scope>NUCLEOTIDE SEQUENCE [LARGE SCALE GENOMIC DNA]</scope>
    <source>
        <strain evidence="3 4">5a2</strain>
    </source>
</reference>
<dbReference type="InterPro" id="IPR042095">
    <property type="entry name" value="SUMF_sf"/>
</dbReference>